<dbReference type="GeneID" id="103697044"/>
<feature type="domain" description="BRX" evidence="5">
    <location>
        <begin position="215"/>
        <end position="270"/>
    </location>
</feature>
<dbReference type="OrthoDB" id="10250282at2759"/>
<protein>
    <submittedName>
        <fullName evidence="7">Protein Brevis radix-like 4 isoform X1</fullName>
    </submittedName>
</protein>
<evidence type="ECO:0000313" key="7">
    <source>
        <dbReference type="RefSeq" id="XP_008777033.3"/>
    </source>
</evidence>
<organism evidence="6 7">
    <name type="scientific">Phoenix dactylifera</name>
    <name type="common">Date palm</name>
    <dbReference type="NCBI Taxonomy" id="42345"/>
    <lineage>
        <taxon>Eukaryota</taxon>
        <taxon>Viridiplantae</taxon>
        <taxon>Streptophyta</taxon>
        <taxon>Embryophyta</taxon>
        <taxon>Tracheophyta</taxon>
        <taxon>Spermatophyta</taxon>
        <taxon>Magnoliopsida</taxon>
        <taxon>Liliopsida</taxon>
        <taxon>Arecaceae</taxon>
        <taxon>Coryphoideae</taxon>
        <taxon>Phoeniceae</taxon>
        <taxon>Phoenix</taxon>
    </lineage>
</organism>
<feature type="region of interest" description="Disordered" evidence="4">
    <location>
        <begin position="64"/>
        <end position="88"/>
    </location>
</feature>
<feature type="domain" description="BRX" evidence="5">
    <location>
        <begin position="87"/>
        <end position="142"/>
    </location>
</feature>
<dbReference type="InterPro" id="IPR013591">
    <property type="entry name" value="Brevis_radix_dom"/>
</dbReference>
<evidence type="ECO:0000256" key="4">
    <source>
        <dbReference type="SAM" id="MobiDB-lite"/>
    </source>
</evidence>
<dbReference type="PROSITE" id="PS51514">
    <property type="entry name" value="BRX"/>
    <property type="match status" value="2"/>
</dbReference>
<dbReference type="KEGG" id="pda:103697044"/>
<keyword evidence="3" id="KW-0539">Nucleus</keyword>
<dbReference type="PANTHER" id="PTHR46058">
    <property type="entry name" value="PROTEIN BREVIS RADIX-LIKE 1"/>
    <property type="match status" value="1"/>
</dbReference>
<feature type="compositionally biased region" description="Polar residues" evidence="4">
    <location>
        <begin position="194"/>
        <end position="204"/>
    </location>
</feature>
<reference evidence="7" key="2">
    <citation type="submission" date="2025-08" db="UniProtKB">
        <authorList>
            <consortium name="RefSeq"/>
        </authorList>
    </citation>
    <scope>IDENTIFICATION</scope>
    <source>
        <tissue evidence="7">Young leaves</tissue>
    </source>
</reference>
<sequence>MVQQSFQNSSHHPDAERSRAERRQTEREREREMITCIPCPGPKGLFKEITNHIKDMSSKVVRVQRRRKPECSEATATMEAKGEEEEKEWVAEPEGGVLITLMPLPNGGNLIKKIRFSAEMFDALAAQNWWSENFDRIVELYSISQSQIPQTPSAHANDENHPIDSSQVHEVMESARTPRNSTESPHSPRMDPCSSAQEGESSTMADPGGIQGKVVEWVVEDEPGVVITIHSLPDGSKELTRVELSRERFGEVKARVWWEENKARLYEQYV</sequence>
<dbReference type="Proteomes" id="UP000228380">
    <property type="component" value="Chromosome 2"/>
</dbReference>
<reference evidence="6" key="1">
    <citation type="journal article" date="2019" name="Nat. Commun.">
        <title>Genome-wide association mapping of date palm fruit traits.</title>
        <authorList>
            <person name="Hazzouri K.M."/>
            <person name="Gros-Balthazard M."/>
            <person name="Flowers J.M."/>
            <person name="Copetti D."/>
            <person name="Lemansour A."/>
            <person name="Lebrun M."/>
            <person name="Masmoudi K."/>
            <person name="Ferrand S."/>
            <person name="Dhar M.I."/>
            <person name="Fresquez Z.A."/>
            <person name="Rosas U."/>
            <person name="Zhang J."/>
            <person name="Talag J."/>
            <person name="Lee S."/>
            <person name="Kudrna D."/>
            <person name="Powell R.F."/>
            <person name="Leitch I.J."/>
            <person name="Krueger R.R."/>
            <person name="Wing R.A."/>
            <person name="Amiri K.M.A."/>
            <person name="Purugganan M.D."/>
        </authorList>
    </citation>
    <scope>NUCLEOTIDE SEQUENCE [LARGE SCALE GENOMIC DNA]</scope>
    <source>
        <strain evidence="6">cv. Khalas</strain>
    </source>
</reference>
<feature type="compositionally biased region" description="Basic and acidic residues" evidence="4">
    <location>
        <begin position="11"/>
        <end position="32"/>
    </location>
</feature>
<dbReference type="Pfam" id="PF08381">
    <property type="entry name" value="BRX"/>
    <property type="match status" value="2"/>
</dbReference>
<dbReference type="RefSeq" id="XP_008777033.3">
    <property type="nucleotide sequence ID" value="XM_008778811.3"/>
</dbReference>
<feature type="region of interest" description="Disordered" evidence="4">
    <location>
        <begin position="1"/>
        <end position="32"/>
    </location>
</feature>
<feature type="compositionally biased region" description="Polar residues" evidence="4">
    <location>
        <begin position="1"/>
        <end position="10"/>
    </location>
</feature>
<evidence type="ECO:0000313" key="6">
    <source>
        <dbReference type="Proteomes" id="UP000228380"/>
    </source>
</evidence>
<evidence type="ECO:0000256" key="1">
    <source>
        <dbReference type="ARBA" id="ARBA00004123"/>
    </source>
</evidence>
<keyword evidence="6" id="KW-1185">Reference proteome</keyword>
<evidence type="ECO:0000259" key="5">
    <source>
        <dbReference type="PROSITE" id="PS51514"/>
    </source>
</evidence>
<evidence type="ECO:0000256" key="2">
    <source>
        <dbReference type="ARBA" id="ARBA00009057"/>
    </source>
</evidence>
<dbReference type="GO" id="GO:0005634">
    <property type="term" value="C:nucleus"/>
    <property type="evidence" value="ECO:0007669"/>
    <property type="project" value="UniProtKB-SubCell"/>
</dbReference>
<dbReference type="AlphaFoldDB" id="A0A8B7BHR7"/>
<name>A0A8B7BHR7_PHODC</name>
<dbReference type="InterPro" id="IPR044532">
    <property type="entry name" value="BRX-like"/>
</dbReference>
<dbReference type="PANTHER" id="PTHR46058:SF3">
    <property type="entry name" value="PROTEIN BREVIS RADIX-LIKE 4"/>
    <property type="match status" value="1"/>
</dbReference>
<comment type="subcellular location">
    <subcellularLocation>
        <location evidence="1">Nucleus</location>
    </subcellularLocation>
</comment>
<feature type="region of interest" description="Disordered" evidence="4">
    <location>
        <begin position="170"/>
        <end position="209"/>
    </location>
</feature>
<evidence type="ECO:0000256" key="3">
    <source>
        <dbReference type="ARBA" id="ARBA00023242"/>
    </source>
</evidence>
<gene>
    <name evidence="7" type="primary">LOC103697044</name>
</gene>
<comment type="similarity">
    <text evidence="2">Belongs to the BRX family.</text>
</comment>
<proteinExistence type="inferred from homology"/>
<accession>A0A8B7BHR7</accession>